<dbReference type="PROSITE" id="PS50072">
    <property type="entry name" value="CSA_PPIASE_2"/>
    <property type="match status" value="1"/>
</dbReference>
<dbReference type="PANTHER" id="PTHR47511:SF1">
    <property type="entry name" value="PEPTIDYL-PROLYL CIS-TRANS ISOMERASE CYP23"/>
    <property type="match status" value="1"/>
</dbReference>
<gene>
    <name evidence="4" type="ORF">KFE25_000060</name>
</gene>
<dbReference type="AlphaFoldDB" id="A0A8J5XLK0"/>
<dbReference type="GO" id="GO:0003755">
    <property type="term" value="F:peptidyl-prolyl cis-trans isomerase activity"/>
    <property type="evidence" value="ECO:0007669"/>
    <property type="project" value="InterPro"/>
</dbReference>
<feature type="domain" description="ShKT" evidence="3">
    <location>
        <begin position="25"/>
        <end position="59"/>
    </location>
</feature>
<accession>A0A8J5XLK0</accession>
<feature type="domain" description="PPIase cyclophilin-type" evidence="2">
    <location>
        <begin position="83"/>
        <end position="234"/>
    </location>
</feature>
<dbReference type="InterPro" id="IPR029000">
    <property type="entry name" value="Cyclophilin-like_dom_sf"/>
</dbReference>
<dbReference type="InterPro" id="IPR003582">
    <property type="entry name" value="ShKT_dom"/>
</dbReference>
<evidence type="ECO:0008006" key="6">
    <source>
        <dbReference type="Google" id="ProtNLM"/>
    </source>
</evidence>
<evidence type="ECO:0000313" key="5">
    <source>
        <dbReference type="Proteomes" id="UP000751190"/>
    </source>
</evidence>
<proteinExistence type="predicted"/>
<evidence type="ECO:0000259" key="2">
    <source>
        <dbReference type="PROSITE" id="PS50072"/>
    </source>
</evidence>
<dbReference type="Proteomes" id="UP000751190">
    <property type="component" value="Unassembled WGS sequence"/>
</dbReference>
<dbReference type="SMART" id="SM00254">
    <property type="entry name" value="ShKT"/>
    <property type="match status" value="1"/>
</dbReference>
<protein>
    <recommendedName>
        <fullName evidence="6">Peptidylprolyl isomerase</fullName>
    </recommendedName>
</protein>
<dbReference type="SUPFAM" id="SSF50891">
    <property type="entry name" value="Cyclophilin-like"/>
    <property type="match status" value="1"/>
</dbReference>
<name>A0A8J5XLK0_DIALT</name>
<sequence length="243" mass="26228">MGRSGWRSASVVVLLLGAAVAQDGCDDDDASCSDWAASGECDKNRAFMRSACARSCNSCPPPIDESLTELGDERVIMDVAGYGTITLGFYPNAAPVTVKHILQLFRLGCYDTNHIFRVDRGFVAQVQSIYQGAVIKELSPECVAEAAKTVPGEFTPVRHVKGILSMGRMADPDSGGSSFSMLLGKAPHLDQQYTVFGRVLDGIGVLEALEHVETKREGIFVMPKERIEIVSAVVVDKDARTEL</sequence>
<dbReference type="Pfam" id="PF00160">
    <property type="entry name" value="Pro_isomerase"/>
    <property type="match status" value="1"/>
</dbReference>
<dbReference type="InterPro" id="IPR044233">
    <property type="entry name" value="CYP23-like"/>
</dbReference>
<organism evidence="4 5">
    <name type="scientific">Diacronema lutheri</name>
    <name type="common">Unicellular marine alga</name>
    <name type="synonym">Monochrysis lutheri</name>
    <dbReference type="NCBI Taxonomy" id="2081491"/>
    <lineage>
        <taxon>Eukaryota</taxon>
        <taxon>Haptista</taxon>
        <taxon>Haptophyta</taxon>
        <taxon>Pavlovophyceae</taxon>
        <taxon>Pavlovales</taxon>
        <taxon>Pavlovaceae</taxon>
        <taxon>Diacronema</taxon>
    </lineage>
</organism>
<dbReference type="InterPro" id="IPR002130">
    <property type="entry name" value="Cyclophilin-type_PPIase_dom"/>
</dbReference>
<dbReference type="EMBL" id="JAGTXO010000014">
    <property type="protein sequence ID" value="KAG8463892.1"/>
    <property type="molecule type" value="Genomic_DNA"/>
</dbReference>
<dbReference type="Pfam" id="PF01549">
    <property type="entry name" value="ShK"/>
    <property type="match status" value="1"/>
</dbReference>
<dbReference type="CDD" id="cd00317">
    <property type="entry name" value="cyclophilin"/>
    <property type="match status" value="1"/>
</dbReference>
<dbReference type="Gene3D" id="2.40.100.10">
    <property type="entry name" value="Cyclophilin-like"/>
    <property type="match status" value="1"/>
</dbReference>
<dbReference type="OrthoDB" id="408413at2759"/>
<feature type="signal peptide" evidence="1">
    <location>
        <begin position="1"/>
        <end position="21"/>
    </location>
</feature>
<dbReference type="OMA" id="ITIHSTY"/>
<reference evidence="4" key="1">
    <citation type="submission" date="2021-05" db="EMBL/GenBank/DDBJ databases">
        <title>The genome of the haptophyte Pavlova lutheri (Diacronema luteri, Pavlovales) - a model for lipid biosynthesis in eukaryotic algae.</title>
        <authorList>
            <person name="Hulatt C.J."/>
            <person name="Posewitz M.C."/>
        </authorList>
    </citation>
    <scope>NUCLEOTIDE SEQUENCE</scope>
    <source>
        <strain evidence="4">NIVA-4/92</strain>
    </source>
</reference>
<comment type="caution">
    <text evidence="4">The sequence shown here is derived from an EMBL/GenBank/DDBJ whole genome shotgun (WGS) entry which is preliminary data.</text>
</comment>
<feature type="chain" id="PRO_5035223709" description="Peptidylprolyl isomerase" evidence="1">
    <location>
        <begin position="22"/>
        <end position="243"/>
    </location>
</feature>
<keyword evidence="5" id="KW-1185">Reference proteome</keyword>
<keyword evidence="1" id="KW-0732">Signal</keyword>
<evidence type="ECO:0000313" key="4">
    <source>
        <dbReference type="EMBL" id="KAG8463892.1"/>
    </source>
</evidence>
<evidence type="ECO:0000259" key="3">
    <source>
        <dbReference type="PROSITE" id="PS51670"/>
    </source>
</evidence>
<dbReference type="PANTHER" id="PTHR47511">
    <property type="entry name" value="PEPTIDYL-PROLYL CIS-TRANS ISOMERASE CYP23"/>
    <property type="match status" value="1"/>
</dbReference>
<evidence type="ECO:0000256" key="1">
    <source>
        <dbReference type="SAM" id="SignalP"/>
    </source>
</evidence>
<dbReference type="PROSITE" id="PS51670">
    <property type="entry name" value="SHKT"/>
    <property type="match status" value="1"/>
</dbReference>